<evidence type="ECO:0000256" key="4">
    <source>
        <dbReference type="ARBA" id="ARBA00022840"/>
    </source>
</evidence>
<dbReference type="EMBL" id="FRDN01000014">
    <property type="protein sequence ID" value="SHN83919.1"/>
    <property type="molecule type" value="Genomic_DNA"/>
</dbReference>
<name>A0A1M7ULS5_9FIRM</name>
<evidence type="ECO:0000256" key="2">
    <source>
        <dbReference type="ARBA" id="ARBA00022448"/>
    </source>
</evidence>
<comment type="similarity">
    <text evidence="1">Belongs to the ABC transporter superfamily.</text>
</comment>
<dbReference type="InterPro" id="IPR003593">
    <property type="entry name" value="AAA+_ATPase"/>
</dbReference>
<dbReference type="CDD" id="cd03264">
    <property type="entry name" value="ABC_drug_resistance_like"/>
    <property type="match status" value="1"/>
</dbReference>
<evidence type="ECO:0000256" key="1">
    <source>
        <dbReference type="ARBA" id="ARBA00005417"/>
    </source>
</evidence>
<keyword evidence="3" id="KW-0547">Nucleotide-binding</keyword>
<evidence type="ECO:0000313" key="7">
    <source>
        <dbReference type="Proteomes" id="UP000184010"/>
    </source>
</evidence>
<accession>A0A1M7ULS5</accession>
<dbReference type="PROSITE" id="PS50893">
    <property type="entry name" value="ABC_TRANSPORTER_2"/>
    <property type="match status" value="1"/>
</dbReference>
<dbReference type="PANTHER" id="PTHR43335">
    <property type="entry name" value="ABC TRANSPORTER, ATP-BINDING PROTEIN"/>
    <property type="match status" value="1"/>
</dbReference>
<dbReference type="GO" id="GO:0005524">
    <property type="term" value="F:ATP binding"/>
    <property type="evidence" value="ECO:0007669"/>
    <property type="project" value="UniProtKB-KW"/>
</dbReference>
<keyword evidence="4 6" id="KW-0067">ATP-binding</keyword>
<dbReference type="AlphaFoldDB" id="A0A1M7ULS5"/>
<protein>
    <submittedName>
        <fullName evidence="6">ABC-2 type transport system ATP-binding protein</fullName>
    </submittedName>
</protein>
<evidence type="ECO:0000256" key="3">
    <source>
        <dbReference type="ARBA" id="ARBA00022741"/>
    </source>
</evidence>
<dbReference type="GO" id="GO:0016887">
    <property type="term" value="F:ATP hydrolysis activity"/>
    <property type="evidence" value="ECO:0007669"/>
    <property type="project" value="InterPro"/>
</dbReference>
<proteinExistence type="inferred from homology"/>
<dbReference type="InterPro" id="IPR017871">
    <property type="entry name" value="ABC_transporter-like_CS"/>
</dbReference>
<dbReference type="InterPro" id="IPR027417">
    <property type="entry name" value="P-loop_NTPase"/>
</dbReference>
<dbReference type="PANTHER" id="PTHR43335:SF2">
    <property type="entry name" value="ABC TRANSPORTER, ATP-BINDING PROTEIN"/>
    <property type="match status" value="1"/>
</dbReference>
<evidence type="ECO:0000313" key="6">
    <source>
        <dbReference type="EMBL" id="SHN83919.1"/>
    </source>
</evidence>
<dbReference type="Pfam" id="PF00005">
    <property type="entry name" value="ABC_tran"/>
    <property type="match status" value="1"/>
</dbReference>
<sequence length="296" mass="33116">MELTTQGLTKRYKDKTAVNNINLTLTPGVWGLLGANGAGKTTLMRMVAGILTPTSGKVQYDGIEIKTLGEAYRDVFGYLPQTFGFYPEFTVADYLHYMAALKGLPQKETNQKIDELLHRLTLADVRNKHIRKLSGGMQRRVGIAQALLNDPDILILDEPTSGLDPGERIRFRNILSEFAQQRIVLISTHIVSDVEYIANRNAIMKDGHIIAAGTTDELVKTMDGKVWQSTLPAEQLHHYERTVRVVTVRNEESGYVSVRYVSESPGLPDSQTAAPRLEDLYLWLFRGEEAVKEDAV</sequence>
<dbReference type="Gene3D" id="3.40.50.300">
    <property type="entry name" value="P-loop containing nucleotide triphosphate hydrolases"/>
    <property type="match status" value="1"/>
</dbReference>
<dbReference type="SMART" id="SM00382">
    <property type="entry name" value="AAA"/>
    <property type="match status" value="1"/>
</dbReference>
<gene>
    <name evidence="6" type="ORF">SAMN02745215_04105</name>
</gene>
<dbReference type="RefSeq" id="WP_072774312.1">
    <property type="nucleotide sequence ID" value="NZ_FRDN01000014.1"/>
</dbReference>
<dbReference type="InterPro" id="IPR003439">
    <property type="entry name" value="ABC_transporter-like_ATP-bd"/>
</dbReference>
<dbReference type="Proteomes" id="UP000184010">
    <property type="component" value="Unassembled WGS sequence"/>
</dbReference>
<keyword evidence="2" id="KW-0813">Transport</keyword>
<reference evidence="7" key="1">
    <citation type="submission" date="2016-12" db="EMBL/GenBank/DDBJ databases">
        <authorList>
            <person name="Varghese N."/>
            <person name="Submissions S."/>
        </authorList>
    </citation>
    <scope>NUCLEOTIDE SEQUENCE [LARGE SCALE GENOMIC DNA]</scope>
    <source>
        <strain evidence="7">DSM 11544</strain>
    </source>
</reference>
<dbReference type="PROSITE" id="PS00211">
    <property type="entry name" value="ABC_TRANSPORTER_1"/>
    <property type="match status" value="1"/>
</dbReference>
<keyword evidence="7" id="KW-1185">Reference proteome</keyword>
<organism evidence="6 7">
    <name type="scientific">Desulfitobacterium chlororespirans DSM 11544</name>
    <dbReference type="NCBI Taxonomy" id="1121395"/>
    <lineage>
        <taxon>Bacteria</taxon>
        <taxon>Bacillati</taxon>
        <taxon>Bacillota</taxon>
        <taxon>Clostridia</taxon>
        <taxon>Eubacteriales</taxon>
        <taxon>Desulfitobacteriaceae</taxon>
        <taxon>Desulfitobacterium</taxon>
    </lineage>
</organism>
<dbReference type="STRING" id="1121395.SAMN02745215_04105"/>
<feature type="domain" description="ABC transporter" evidence="5">
    <location>
        <begin position="3"/>
        <end position="231"/>
    </location>
</feature>
<dbReference type="SUPFAM" id="SSF52540">
    <property type="entry name" value="P-loop containing nucleoside triphosphate hydrolases"/>
    <property type="match status" value="1"/>
</dbReference>
<evidence type="ECO:0000259" key="5">
    <source>
        <dbReference type="PROSITE" id="PS50893"/>
    </source>
</evidence>